<dbReference type="Proteomes" id="UP001207468">
    <property type="component" value="Unassembled WGS sequence"/>
</dbReference>
<protein>
    <submittedName>
        <fullName evidence="1">Uncharacterized protein</fullName>
    </submittedName>
</protein>
<evidence type="ECO:0000313" key="2">
    <source>
        <dbReference type="Proteomes" id="UP001207468"/>
    </source>
</evidence>
<name>A0ACC0U1L1_9AGAM</name>
<accession>A0ACC0U1L1</accession>
<proteinExistence type="predicted"/>
<evidence type="ECO:0000313" key="1">
    <source>
        <dbReference type="EMBL" id="KAI9455514.1"/>
    </source>
</evidence>
<organism evidence="1 2">
    <name type="scientific">Russula earlei</name>
    <dbReference type="NCBI Taxonomy" id="71964"/>
    <lineage>
        <taxon>Eukaryota</taxon>
        <taxon>Fungi</taxon>
        <taxon>Dikarya</taxon>
        <taxon>Basidiomycota</taxon>
        <taxon>Agaricomycotina</taxon>
        <taxon>Agaricomycetes</taxon>
        <taxon>Russulales</taxon>
        <taxon>Russulaceae</taxon>
        <taxon>Russula</taxon>
    </lineage>
</organism>
<sequence>MAYAPEINAGIFETSGHLIGRSLIDNIQKAFSTSRQTREGDFFMDRSRNLLQEHLDLIEVETRGKIRLHYQDVRKAKADLEDDNSSRVQKLLQARRYRRLSKSTYKIIKIESGRAVDDLLMNRIVDATSALAHRSETASIQTNPFGDSHAISTLTDVTVSDLNEVEMTTFENEATGEAAFVLDLHTRDAAPQHIVATFPTAVFSGERTDGDLSQPVPPEAATVISSHPEDGSIPRHVTISLPYLSPRQGISEEAETRTISSIDGTDVFGPSEEP</sequence>
<gene>
    <name evidence="1" type="ORF">F5148DRAFT_1225766</name>
</gene>
<comment type="caution">
    <text evidence="1">The sequence shown here is derived from an EMBL/GenBank/DDBJ whole genome shotgun (WGS) entry which is preliminary data.</text>
</comment>
<reference evidence="1" key="1">
    <citation type="submission" date="2021-03" db="EMBL/GenBank/DDBJ databases">
        <title>Evolutionary priming and transition to the ectomycorrhizal habit in an iconic lineage of mushroom-forming fungi: is preadaptation a requirement?</title>
        <authorList>
            <consortium name="DOE Joint Genome Institute"/>
            <person name="Looney B.P."/>
            <person name="Miyauchi S."/>
            <person name="Morin E."/>
            <person name="Drula E."/>
            <person name="Courty P.E."/>
            <person name="Chicoki N."/>
            <person name="Fauchery L."/>
            <person name="Kohler A."/>
            <person name="Kuo A."/>
            <person name="LaButti K."/>
            <person name="Pangilinan J."/>
            <person name="Lipzen A."/>
            <person name="Riley R."/>
            <person name="Andreopoulos W."/>
            <person name="He G."/>
            <person name="Johnson J."/>
            <person name="Barry K.W."/>
            <person name="Grigoriev I.V."/>
            <person name="Nagy L."/>
            <person name="Hibbett D."/>
            <person name="Henrissat B."/>
            <person name="Matheny P.B."/>
            <person name="Labbe J."/>
            <person name="Martin A.F."/>
        </authorList>
    </citation>
    <scope>NUCLEOTIDE SEQUENCE</scope>
    <source>
        <strain evidence="1">BPL698</strain>
    </source>
</reference>
<keyword evidence="2" id="KW-1185">Reference proteome</keyword>
<dbReference type="EMBL" id="JAGFNK010000249">
    <property type="protein sequence ID" value="KAI9455514.1"/>
    <property type="molecule type" value="Genomic_DNA"/>
</dbReference>